<comment type="caution">
    <text evidence="3">The sequence shown here is derived from an EMBL/GenBank/DDBJ whole genome shotgun (WGS) entry which is preliminary data.</text>
</comment>
<evidence type="ECO:0000313" key="3">
    <source>
        <dbReference type="EMBL" id="PWQ99092.1"/>
    </source>
</evidence>
<dbReference type="AlphaFoldDB" id="A0A317CRZ5"/>
<keyword evidence="1" id="KW-0175">Coiled coil</keyword>
<dbReference type="Proteomes" id="UP000245539">
    <property type="component" value="Unassembled WGS sequence"/>
</dbReference>
<evidence type="ECO:0000256" key="1">
    <source>
        <dbReference type="SAM" id="Coils"/>
    </source>
</evidence>
<feature type="coiled-coil region" evidence="1">
    <location>
        <begin position="332"/>
        <end position="366"/>
    </location>
</feature>
<sequence length="388" mass="41963">MLRSHKKNILFGLLALGLFGLVYGYLNSRPEMIADETLRVAEVPRPELERAVNRPSPFKPDGLGVDQQVNESSMDKLSDTGETVKIGGENLVSAMQDSLAVDGVDGGAESDGVQDMLVAPEAISGQIMSATDSTVTTVDGDEQLSSPNASLKQEQTIIASPKDPYQNPFKSGPRRHTPEPVESDEQVVAMTQEEGAVVTTSTETDEDTFINLTNSEVPLLSEQQSGFLDLNLAEEKPLEVVLLEGDDIIIDDVNETLSKYQAPDEAVLTEVVEESSDEATATSVSKVSMDIVSPFGLAAAQKGFGKQSADLVVLPDPDEVLMNGTDEVSLEYQSSYKKLQSITDKLKAANEENVSLKNQFSKVADDNRKLAQIIRDIDEKIKVLTANN</sequence>
<gene>
    <name evidence="3" type="ORF">DKW60_06545</name>
</gene>
<reference evidence="3 4" key="1">
    <citation type="submission" date="2018-05" db="EMBL/GenBank/DDBJ databases">
        <title>Leucothrix arctica sp. nov., isolated from Arctic seawater.</title>
        <authorList>
            <person name="Choi A."/>
            <person name="Baek K."/>
        </authorList>
    </citation>
    <scope>NUCLEOTIDE SEQUENCE [LARGE SCALE GENOMIC DNA]</scope>
    <source>
        <strain evidence="3 4">JCM 18388</strain>
    </source>
</reference>
<organism evidence="3 4">
    <name type="scientific">Leucothrix pacifica</name>
    <dbReference type="NCBI Taxonomy" id="1247513"/>
    <lineage>
        <taxon>Bacteria</taxon>
        <taxon>Pseudomonadati</taxon>
        <taxon>Pseudomonadota</taxon>
        <taxon>Gammaproteobacteria</taxon>
        <taxon>Thiotrichales</taxon>
        <taxon>Thiotrichaceae</taxon>
        <taxon>Leucothrix</taxon>
    </lineage>
</organism>
<feature type="compositionally biased region" description="Polar residues" evidence="2">
    <location>
        <begin position="134"/>
        <end position="158"/>
    </location>
</feature>
<dbReference type="OrthoDB" id="9916580at2"/>
<evidence type="ECO:0000256" key="2">
    <source>
        <dbReference type="SAM" id="MobiDB-lite"/>
    </source>
</evidence>
<proteinExistence type="predicted"/>
<dbReference type="EMBL" id="QGKM01000013">
    <property type="protein sequence ID" value="PWQ99092.1"/>
    <property type="molecule type" value="Genomic_DNA"/>
</dbReference>
<feature type="region of interest" description="Disordered" evidence="2">
    <location>
        <begin position="134"/>
        <end position="181"/>
    </location>
</feature>
<evidence type="ECO:0000313" key="4">
    <source>
        <dbReference type="Proteomes" id="UP000245539"/>
    </source>
</evidence>
<dbReference type="RefSeq" id="WP_109836853.1">
    <property type="nucleotide sequence ID" value="NZ_QGKM01000013.1"/>
</dbReference>
<name>A0A317CRZ5_9GAMM</name>
<accession>A0A317CRZ5</accession>
<protein>
    <submittedName>
        <fullName evidence="3">Uncharacterized protein</fullName>
    </submittedName>
</protein>
<keyword evidence="4" id="KW-1185">Reference proteome</keyword>